<dbReference type="EMBL" id="QVNQ01000014">
    <property type="protein sequence ID" value="RFS81393.1"/>
    <property type="molecule type" value="Genomic_DNA"/>
</dbReference>
<dbReference type="Proteomes" id="UP000262882">
    <property type="component" value="Unassembled WGS sequence"/>
</dbReference>
<dbReference type="GO" id="GO:0005524">
    <property type="term" value="F:ATP binding"/>
    <property type="evidence" value="ECO:0007669"/>
    <property type="project" value="UniProtKB-UniRule"/>
</dbReference>
<name>A0A372G8J3_9ACTN</name>
<evidence type="ECO:0000313" key="4">
    <source>
        <dbReference type="Proteomes" id="UP000262882"/>
    </source>
</evidence>
<gene>
    <name evidence="3" type="ORF">D0T12_32730</name>
</gene>
<feature type="domain" description="ATP-grasp" evidence="2">
    <location>
        <begin position="109"/>
        <end position="291"/>
    </location>
</feature>
<dbReference type="GO" id="GO:0046872">
    <property type="term" value="F:metal ion binding"/>
    <property type="evidence" value="ECO:0007669"/>
    <property type="project" value="InterPro"/>
</dbReference>
<evidence type="ECO:0000256" key="1">
    <source>
        <dbReference type="PROSITE-ProRule" id="PRU00409"/>
    </source>
</evidence>
<protein>
    <recommendedName>
        <fullName evidence="2">ATP-grasp domain-containing protein</fullName>
    </recommendedName>
</protein>
<comment type="caution">
    <text evidence="3">The sequence shown here is derived from an EMBL/GenBank/DDBJ whole genome shotgun (WGS) entry which is preliminary data.</text>
</comment>
<evidence type="ECO:0000313" key="3">
    <source>
        <dbReference type="EMBL" id="RFS81393.1"/>
    </source>
</evidence>
<dbReference type="SUPFAM" id="SSF56059">
    <property type="entry name" value="Glutathione synthetase ATP-binding domain-like"/>
    <property type="match status" value="1"/>
</dbReference>
<organism evidence="3 4">
    <name type="scientific">Actinomadura spongiicola</name>
    <dbReference type="NCBI Taxonomy" id="2303421"/>
    <lineage>
        <taxon>Bacteria</taxon>
        <taxon>Bacillati</taxon>
        <taxon>Actinomycetota</taxon>
        <taxon>Actinomycetes</taxon>
        <taxon>Streptosporangiales</taxon>
        <taxon>Thermomonosporaceae</taxon>
        <taxon>Actinomadura</taxon>
    </lineage>
</organism>
<accession>A0A372G8J3</accession>
<dbReference type="Gene3D" id="3.30.470.20">
    <property type="entry name" value="ATP-grasp fold, B domain"/>
    <property type="match status" value="1"/>
</dbReference>
<dbReference type="InterPro" id="IPR011761">
    <property type="entry name" value="ATP-grasp"/>
</dbReference>
<proteinExistence type="predicted"/>
<keyword evidence="1" id="KW-0067">ATP-binding</keyword>
<dbReference type="AlphaFoldDB" id="A0A372G8J3"/>
<reference evidence="3 4" key="1">
    <citation type="submission" date="2018-08" db="EMBL/GenBank/DDBJ databases">
        <title>Actinomadura spongicola sp. nov., isolated from marine sponge Leucetta chagosensis.</title>
        <authorList>
            <person name="Li L."/>
            <person name="Lin H.W."/>
        </authorList>
    </citation>
    <scope>NUCLEOTIDE SEQUENCE [LARGE SCALE GENOMIC DNA]</scope>
    <source>
        <strain evidence="3 4">LHW52907</strain>
    </source>
</reference>
<sequence length="293" mass="31201">MDLLPARGTVVFDAVSMSDVVQWLDPADIRLIDISGATVTLGADQMAARGWIRRLAPAGWDSGVPLGSHGAARLSSRLALLAAILREPSLIWLTQVDPLFASENKVVQYRTALAAGIRIPATAVSSSSGDLAAKLGDSFVLKPLGPGHFQKPDGSSQVLYVKAVRAAELAGTDLLDAPFLAQQVVAADIHLRVVTVGRRAWTAELDAVGLPIDWREHKSAHHSFAATDRWPQVENAAARLAAALGVGYSSQDWLIDEDGPVFVDLNPGGQWLFLPKPIATSVARSLADWLAGR</sequence>
<keyword evidence="1" id="KW-0547">Nucleotide-binding</keyword>
<dbReference type="PROSITE" id="PS50975">
    <property type="entry name" value="ATP_GRASP"/>
    <property type="match status" value="1"/>
</dbReference>
<keyword evidence="4" id="KW-1185">Reference proteome</keyword>
<evidence type="ECO:0000259" key="2">
    <source>
        <dbReference type="PROSITE" id="PS50975"/>
    </source>
</evidence>